<organism evidence="1 2">
    <name type="scientific">Cocos nucifera</name>
    <name type="common">Coconut palm</name>
    <dbReference type="NCBI Taxonomy" id="13894"/>
    <lineage>
        <taxon>Eukaryota</taxon>
        <taxon>Viridiplantae</taxon>
        <taxon>Streptophyta</taxon>
        <taxon>Embryophyta</taxon>
        <taxon>Tracheophyta</taxon>
        <taxon>Spermatophyta</taxon>
        <taxon>Magnoliopsida</taxon>
        <taxon>Liliopsida</taxon>
        <taxon>Arecaceae</taxon>
        <taxon>Arecoideae</taxon>
        <taxon>Cocoseae</taxon>
        <taxon>Attaleinae</taxon>
        <taxon>Cocos</taxon>
    </lineage>
</organism>
<keyword evidence="2" id="KW-1185">Reference proteome</keyword>
<evidence type="ECO:0000313" key="2">
    <source>
        <dbReference type="Proteomes" id="UP000797356"/>
    </source>
</evidence>
<evidence type="ECO:0000313" key="1">
    <source>
        <dbReference type="EMBL" id="KAG1361784.1"/>
    </source>
</evidence>
<reference evidence="1" key="2">
    <citation type="submission" date="2019-07" db="EMBL/GenBank/DDBJ databases">
        <authorList>
            <person name="Yang Y."/>
            <person name="Bocs S."/>
            <person name="Baudouin L."/>
        </authorList>
    </citation>
    <scope>NUCLEOTIDE SEQUENCE</scope>
    <source>
        <tissue evidence="1">Spear leaf of Hainan Tall coconut</tissue>
    </source>
</reference>
<sequence>MANVEGDLGEDGFEETRRNKVGLRFGLVGGGGMGELLHCGFGLSGGVDLVRHRRLRNLGVDGLLPPPLPEKKLNLAQLRGLGPGLLSAAAVSGSRWMDLGRGVGGVVGGGERALFTQGKDGAG</sequence>
<accession>A0A8K0ILB3</accession>
<proteinExistence type="predicted"/>
<dbReference type="Proteomes" id="UP000797356">
    <property type="component" value="Chromosome 10"/>
</dbReference>
<reference evidence="1" key="1">
    <citation type="journal article" date="2017" name="Gigascience">
        <title>The genome draft of coconut (Cocos nucifera).</title>
        <authorList>
            <person name="Xiao Y."/>
            <person name="Xu P."/>
            <person name="Fan H."/>
            <person name="Baudouin L."/>
            <person name="Xia W."/>
            <person name="Bocs S."/>
            <person name="Xu J."/>
            <person name="Li Q."/>
            <person name="Guo A."/>
            <person name="Zhou L."/>
            <person name="Li J."/>
            <person name="Wu Y."/>
            <person name="Ma Z."/>
            <person name="Armero A."/>
            <person name="Issali A.E."/>
            <person name="Liu N."/>
            <person name="Peng M."/>
            <person name="Yang Y."/>
        </authorList>
    </citation>
    <scope>NUCLEOTIDE SEQUENCE</scope>
    <source>
        <tissue evidence="1">Spear leaf of Hainan Tall coconut</tissue>
    </source>
</reference>
<protein>
    <submittedName>
        <fullName evidence="1">Uncharacterized protein</fullName>
    </submittedName>
</protein>
<gene>
    <name evidence="1" type="ORF">COCNU_10G000030</name>
</gene>
<name>A0A8K0ILB3_COCNU</name>
<comment type="caution">
    <text evidence="1">The sequence shown here is derived from an EMBL/GenBank/DDBJ whole genome shotgun (WGS) entry which is preliminary data.</text>
</comment>
<dbReference type="EMBL" id="CM017881">
    <property type="protein sequence ID" value="KAG1361784.1"/>
    <property type="molecule type" value="Genomic_DNA"/>
</dbReference>
<dbReference type="AlphaFoldDB" id="A0A8K0ILB3"/>